<dbReference type="InterPro" id="IPR002718">
    <property type="entry name" value="OMP_Helicobacter"/>
</dbReference>
<dbReference type="KEGG" id="hce:HCW_05995"/>
<dbReference type="PRINTS" id="PR01776">
    <property type="entry name" value="HPOMPFAMILY"/>
</dbReference>
<gene>
    <name evidence="2" type="ordered locus">HCW_05995</name>
</gene>
<dbReference type="RefSeq" id="WP_014661329.1">
    <property type="nucleotide sequence ID" value="NC_017737.1"/>
</dbReference>
<name>I0ENE2_HELC0</name>
<evidence type="ECO:0000313" key="2">
    <source>
        <dbReference type="EMBL" id="AFI04461.1"/>
    </source>
</evidence>
<dbReference type="HOGENOM" id="CLU_548322_0_0_7"/>
<keyword evidence="2" id="KW-0449">Lipoprotein</keyword>
<keyword evidence="1" id="KW-0732">Signal</keyword>
<reference evidence="3" key="1">
    <citation type="submission" date="2012-04" db="EMBL/GenBank/DDBJ databases">
        <title>Complete genome sequence of Helicobacter cetorum strain MIT 00-7128.</title>
        <authorList>
            <person name="Kersulyte D."/>
            <person name="Berg D.E."/>
        </authorList>
    </citation>
    <scope>NUCLEOTIDE SEQUENCE [LARGE SCALE GENOMIC DNA]</scope>
    <source>
        <strain evidence="3">MIT 00-7128</strain>
    </source>
</reference>
<dbReference type="AlphaFoldDB" id="I0ENE2"/>
<accession>I0ENE2</accession>
<dbReference type="PATRIC" id="fig|182217.3.peg.1268"/>
<dbReference type="Proteomes" id="UP000005010">
    <property type="component" value="Chromosome"/>
</dbReference>
<protein>
    <submittedName>
        <fullName evidence="2">Adherence-associated lipoprotein A</fullName>
    </submittedName>
</protein>
<proteinExistence type="predicted"/>
<dbReference type="EMBL" id="CP003479">
    <property type="protein sequence ID" value="AFI04461.1"/>
    <property type="molecule type" value="Genomic_DNA"/>
</dbReference>
<evidence type="ECO:0000313" key="3">
    <source>
        <dbReference type="Proteomes" id="UP000005010"/>
    </source>
</evidence>
<sequence length="501" mass="56218">MLFKSKALFLSLVCCIGLYAEDNGGFFTLGYELGQVMQDVKNPGKAQADNLARELNNNVTNNVYMNQASLSVGGNIVGALSNAFTKYLYAFLGAYNANELGLSAPIDTTSQTQQSLLDESAKLIINTMVGSGYCTNLTSTNRINCINSGYTWQPSLSARLESNLSNGYEGTSYPNLSHQLSYLTSANVFFETIDDYLKGKTSYTKYLNFIQNQQKILQEVAPQIQEDAKKLAEFNSQANGNNLSAQRFSSLVQGIIDTSKNIVTELDKGHLMTNAELNTTIQTSLQMAQRANGLDNYLANAKNTLQKIINLNSEVKSTPYLPEFRAGNSRQTNIMNGFYTKWGYKQFFGKKRNIGLRYYGFFSYNGANIGFKSTYNTVGLYTYGVGTDVLYNIFERLYQNKIVNMGVFGGIQLAGETFNSSLRHDPNLVAKVHNTHFQFLFDLGFRMNFGKMGLKTKRHRQHTVEIGVQVPTIYNTYYKSAGTTVRYFRPYSVYWSYGYSF</sequence>
<evidence type="ECO:0000256" key="1">
    <source>
        <dbReference type="SAM" id="SignalP"/>
    </source>
</evidence>
<dbReference type="eggNOG" id="COG3170">
    <property type="taxonomic scope" value="Bacteria"/>
</dbReference>
<keyword evidence="3" id="KW-1185">Reference proteome</keyword>
<dbReference type="Pfam" id="PF01856">
    <property type="entry name" value="HP_OMP"/>
    <property type="match status" value="1"/>
</dbReference>
<feature type="signal peptide" evidence="1">
    <location>
        <begin position="1"/>
        <end position="20"/>
    </location>
</feature>
<organism evidence="2 3">
    <name type="scientific">Helicobacter cetorum (strain ATCC BAA-429 / MIT 00-7128)</name>
    <dbReference type="NCBI Taxonomy" id="182217"/>
    <lineage>
        <taxon>Bacteria</taxon>
        <taxon>Pseudomonadati</taxon>
        <taxon>Campylobacterota</taxon>
        <taxon>Epsilonproteobacteria</taxon>
        <taxon>Campylobacterales</taxon>
        <taxon>Helicobacteraceae</taxon>
        <taxon>Helicobacter</taxon>
    </lineage>
</organism>
<feature type="chain" id="PRO_5003625824" evidence="1">
    <location>
        <begin position="21"/>
        <end position="501"/>
    </location>
</feature>